<protein>
    <submittedName>
        <fullName evidence="2">Uncharacterized protein</fullName>
    </submittedName>
</protein>
<dbReference type="AlphaFoldDB" id="A0A6A4SVC4"/>
<evidence type="ECO:0000256" key="1">
    <source>
        <dbReference type="SAM" id="MobiDB-lite"/>
    </source>
</evidence>
<name>A0A6A4SVC4_SCOMX</name>
<dbReference type="EMBL" id="VEVO01000009">
    <property type="protein sequence ID" value="KAF0037437.1"/>
    <property type="molecule type" value="Genomic_DNA"/>
</dbReference>
<reference evidence="2 3" key="1">
    <citation type="submission" date="2019-06" db="EMBL/GenBank/DDBJ databases">
        <title>Draft genomes of female and male turbot (Scophthalmus maximus).</title>
        <authorList>
            <person name="Xu H."/>
            <person name="Xu X.-W."/>
            <person name="Shao C."/>
            <person name="Chen S."/>
        </authorList>
    </citation>
    <scope>NUCLEOTIDE SEQUENCE [LARGE SCALE GENOMIC DNA]</scope>
    <source>
        <strain evidence="2">Ysfricsl-2016a</strain>
        <tissue evidence="2">Blood</tissue>
    </source>
</reference>
<feature type="region of interest" description="Disordered" evidence="1">
    <location>
        <begin position="90"/>
        <end position="110"/>
    </location>
</feature>
<dbReference type="Proteomes" id="UP000438429">
    <property type="component" value="Unassembled WGS sequence"/>
</dbReference>
<evidence type="ECO:0000313" key="2">
    <source>
        <dbReference type="EMBL" id="KAF0037437.1"/>
    </source>
</evidence>
<comment type="caution">
    <text evidence="2">The sequence shown here is derived from an EMBL/GenBank/DDBJ whole genome shotgun (WGS) entry which is preliminary data.</text>
</comment>
<accession>A0A6A4SVC4</accession>
<evidence type="ECO:0000313" key="3">
    <source>
        <dbReference type="Proteomes" id="UP000438429"/>
    </source>
</evidence>
<proteinExistence type="predicted"/>
<sequence length="110" mass="11781">MLFSGRERRWGGGETHDNAAAELLHSGWLKERGQELPVAPPAPPRLPAGSGNFLLLPLHRFDPALPLATRPLWPPAPGVTLAEFELPPPLTDCPSPAEPPLLPPALLPAK</sequence>
<organism evidence="2 3">
    <name type="scientific">Scophthalmus maximus</name>
    <name type="common">Turbot</name>
    <name type="synonym">Psetta maxima</name>
    <dbReference type="NCBI Taxonomy" id="52904"/>
    <lineage>
        <taxon>Eukaryota</taxon>
        <taxon>Metazoa</taxon>
        <taxon>Chordata</taxon>
        <taxon>Craniata</taxon>
        <taxon>Vertebrata</taxon>
        <taxon>Euteleostomi</taxon>
        <taxon>Actinopterygii</taxon>
        <taxon>Neopterygii</taxon>
        <taxon>Teleostei</taxon>
        <taxon>Neoteleostei</taxon>
        <taxon>Acanthomorphata</taxon>
        <taxon>Carangaria</taxon>
        <taxon>Pleuronectiformes</taxon>
        <taxon>Pleuronectoidei</taxon>
        <taxon>Scophthalmidae</taxon>
        <taxon>Scophthalmus</taxon>
    </lineage>
</organism>
<gene>
    <name evidence="2" type="ORF">F2P81_010311</name>
</gene>